<dbReference type="UniPathway" id="UPA00115">
    <property type="reaction ID" value="UER00409"/>
</dbReference>
<dbReference type="PANTHER" id="PTHR11054">
    <property type="entry name" value="6-PHOSPHOGLUCONOLACTONASE"/>
    <property type="match status" value="1"/>
</dbReference>
<reference evidence="9 10" key="1">
    <citation type="submission" date="2018-05" db="EMBL/GenBank/DDBJ databases">
        <title>Genetic diversity of glacier-inhabiting Cryobacterium bacteria in China and description of Cryobacterium mengkeensis sp. nov. and Arthrobacter glacialis sp. nov.</title>
        <authorList>
            <person name="Liu Q."/>
            <person name="Xin Y.-H."/>
        </authorList>
    </citation>
    <scope>NUCLEOTIDE SEQUENCE [LARGE SCALE GENOMIC DNA]</scope>
    <source>
        <strain evidence="9 10">SK-1</strain>
    </source>
</reference>
<comment type="pathway">
    <text evidence="3 7">Carbohydrate degradation; pentose phosphate pathway; D-ribulose 5-phosphate from D-glucose 6-phosphate (oxidative stage): step 2/3.</text>
</comment>
<dbReference type="EC" id="3.1.1.31" evidence="5 7"/>
<evidence type="ECO:0000256" key="2">
    <source>
        <dbReference type="ARBA" id="ARBA00002681"/>
    </source>
</evidence>
<comment type="similarity">
    <text evidence="4 7">Belongs to the glucosamine/galactosamine-6-phosphate isomerase family. 6-phosphogluconolactonase subfamily.</text>
</comment>
<evidence type="ECO:0000256" key="4">
    <source>
        <dbReference type="ARBA" id="ARBA00010662"/>
    </source>
</evidence>
<dbReference type="NCBIfam" id="TIGR01198">
    <property type="entry name" value="pgl"/>
    <property type="match status" value="1"/>
</dbReference>
<feature type="domain" description="Glucosamine/galactosamine-6-phosphate isomerase" evidence="8">
    <location>
        <begin position="19"/>
        <end position="231"/>
    </location>
</feature>
<organism evidence="9 10">
    <name type="scientific">Cryobacterium arcticum</name>
    <dbReference type="NCBI Taxonomy" id="670052"/>
    <lineage>
        <taxon>Bacteria</taxon>
        <taxon>Bacillati</taxon>
        <taxon>Actinomycetota</taxon>
        <taxon>Actinomycetes</taxon>
        <taxon>Micrococcales</taxon>
        <taxon>Microbacteriaceae</taxon>
        <taxon>Cryobacterium</taxon>
    </lineage>
</organism>
<accession>A0A318A4H0</accession>
<dbReference type="GO" id="GO:0006098">
    <property type="term" value="P:pentose-phosphate shunt"/>
    <property type="evidence" value="ECO:0007669"/>
    <property type="project" value="UniProtKB-UniPathway"/>
</dbReference>
<evidence type="ECO:0000259" key="8">
    <source>
        <dbReference type="Pfam" id="PF01182"/>
    </source>
</evidence>
<dbReference type="InterPro" id="IPR037171">
    <property type="entry name" value="NagB/RpiA_transferase-like"/>
</dbReference>
<keyword evidence="7" id="KW-0378">Hydrolase</keyword>
<gene>
    <name evidence="7 9" type="primary">pgl</name>
    <name evidence="9" type="ORF">CTB96_04950</name>
</gene>
<dbReference type="GO" id="GO:0005975">
    <property type="term" value="P:carbohydrate metabolic process"/>
    <property type="evidence" value="ECO:0007669"/>
    <property type="project" value="UniProtKB-UniRule"/>
</dbReference>
<dbReference type="OrthoDB" id="9810967at2"/>
<proteinExistence type="inferred from homology"/>
<evidence type="ECO:0000256" key="7">
    <source>
        <dbReference type="RuleBase" id="RU365095"/>
    </source>
</evidence>
<dbReference type="EMBL" id="QHLY01000005">
    <property type="protein sequence ID" value="PXA72237.1"/>
    <property type="molecule type" value="Genomic_DNA"/>
</dbReference>
<dbReference type="Pfam" id="PF01182">
    <property type="entry name" value="Glucosamine_iso"/>
    <property type="match status" value="1"/>
</dbReference>
<evidence type="ECO:0000256" key="5">
    <source>
        <dbReference type="ARBA" id="ARBA00013198"/>
    </source>
</evidence>
<dbReference type="Proteomes" id="UP000246722">
    <property type="component" value="Unassembled WGS sequence"/>
</dbReference>
<evidence type="ECO:0000313" key="10">
    <source>
        <dbReference type="Proteomes" id="UP000246722"/>
    </source>
</evidence>
<evidence type="ECO:0000256" key="6">
    <source>
        <dbReference type="ARBA" id="ARBA00020337"/>
    </source>
</evidence>
<dbReference type="SUPFAM" id="SSF100950">
    <property type="entry name" value="NagB/RpiA/CoA transferase-like"/>
    <property type="match status" value="1"/>
</dbReference>
<dbReference type="InterPro" id="IPR005900">
    <property type="entry name" value="6-phosphogluconolactonase_DevB"/>
</dbReference>
<dbReference type="CDD" id="cd01400">
    <property type="entry name" value="6PGL"/>
    <property type="match status" value="1"/>
</dbReference>
<evidence type="ECO:0000313" key="9">
    <source>
        <dbReference type="EMBL" id="PXA72237.1"/>
    </source>
</evidence>
<name>A0A318A4H0_9MICO</name>
<dbReference type="Gene3D" id="3.40.50.1360">
    <property type="match status" value="1"/>
</dbReference>
<keyword evidence="10" id="KW-1185">Reference proteome</keyword>
<dbReference type="PANTHER" id="PTHR11054:SF0">
    <property type="entry name" value="6-PHOSPHOGLUCONOLACTONASE"/>
    <property type="match status" value="1"/>
</dbReference>
<protein>
    <recommendedName>
        <fullName evidence="6 7">6-phosphogluconolactonase</fullName>
        <shortName evidence="7">6PGL</shortName>
        <ecNumber evidence="5 7">3.1.1.31</ecNumber>
    </recommendedName>
</protein>
<comment type="function">
    <text evidence="2 7">Hydrolysis of 6-phosphogluconolactone to 6-phosphogluconate.</text>
</comment>
<dbReference type="GO" id="GO:0017057">
    <property type="term" value="F:6-phosphogluconolactonase activity"/>
    <property type="evidence" value="ECO:0007669"/>
    <property type="project" value="UniProtKB-UniRule"/>
</dbReference>
<dbReference type="InterPro" id="IPR039104">
    <property type="entry name" value="6PGL"/>
</dbReference>
<sequence length="251" mass="26522">MRVKQEWSHPVAAIEKFETSADVAAEAARSAIAVLQQAIETFGDARWVLAGGSSPMSAYKIIVAEYADALDWSKVTAVIGDERAVGVDSPDSNWGQVTPLLFGTPQTSTVTGIRPVTELGAETAAIRYNDDLQALVADGDTAPRFDLVWLGVGEDGHTLSLFPGHPEFNEDDEALVVPIHNSPKPPPNRITLTVKALTNSRHAVIFATGAGKKDALALAVSEKKLPIARVSAALDAAGADVRWLFDAAAAS</sequence>
<comment type="catalytic activity">
    <reaction evidence="1 7">
        <text>6-phospho-D-glucono-1,5-lactone + H2O = 6-phospho-D-gluconate + H(+)</text>
        <dbReference type="Rhea" id="RHEA:12556"/>
        <dbReference type="ChEBI" id="CHEBI:15377"/>
        <dbReference type="ChEBI" id="CHEBI:15378"/>
        <dbReference type="ChEBI" id="CHEBI:57955"/>
        <dbReference type="ChEBI" id="CHEBI:58759"/>
        <dbReference type="EC" id="3.1.1.31"/>
    </reaction>
</comment>
<dbReference type="InterPro" id="IPR006148">
    <property type="entry name" value="Glc/Gal-6P_isomerase"/>
</dbReference>
<comment type="caution">
    <text evidence="9">The sequence shown here is derived from an EMBL/GenBank/DDBJ whole genome shotgun (WGS) entry which is preliminary data.</text>
</comment>
<dbReference type="AlphaFoldDB" id="A0A318A4H0"/>
<evidence type="ECO:0000256" key="3">
    <source>
        <dbReference type="ARBA" id="ARBA00004961"/>
    </source>
</evidence>
<evidence type="ECO:0000256" key="1">
    <source>
        <dbReference type="ARBA" id="ARBA00000832"/>
    </source>
</evidence>